<sequence length="108" mass="12499">MEMHQCDQVIKERHITSRNINKCKEINTFILASKEQVTAVCKDTNKHRKLYKSTKRFDLVICKLKSGVKCPPCVYNGKNSSKTIIVACKRGWPVHFQSMELEKQTKAE</sequence>
<evidence type="ECO:0000259" key="9">
    <source>
        <dbReference type="SMART" id="SM00092"/>
    </source>
</evidence>
<evidence type="ECO:0000256" key="6">
    <source>
        <dbReference type="ARBA" id="ARBA00022801"/>
    </source>
</evidence>
<reference evidence="10" key="2">
    <citation type="submission" date="2025-08" db="UniProtKB">
        <authorList>
            <consortium name="Ensembl"/>
        </authorList>
    </citation>
    <scope>IDENTIFICATION</scope>
</reference>
<keyword evidence="6 8" id="KW-0378">Hydrolase</keyword>
<dbReference type="PRINTS" id="PR00794">
    <property type="entry name" value="RIBONUCLEASE"/>
</dbReference>
<evidence type="ECO:0000256" key="5">
    <source>
        <dbReference type="ARBA" id="ARBA00022759"/>
    </source>
</evidence>
<dbReference type="PROSITE" id="PS00127">
    <property type="entry name" value="RNASE_PANCREATIC"/>
    <property type="match status" value="1"/>
</dbReference>
<dbReference type="Gene3D" id="3.10.130.10">
    <property type="entry name" value="Ribonuclease A-like domain"/>
    <property type="match status" value="1"/>
</dbReference>
<dbReference type="AlphaFoldDB" id="A0AAY5ECT9"/>
<dbReference type="GO" id="GO:0016787">
    <property type="term" value="F:hydrolase activity"/>
    <property type="evidence" value="ECO:0007669"/>
    <property type="project" value="UniProtKB-KW"/>
</dbReference>
<feature type="domain" description="Ribonuclease A-domain" evidence="9">
    <location>
        <begin position="1"/>
        <end position="100"/>
    </location>
</feature>
<dbReference type="PANTHER" id="PTHR11437:SF10">
    <property type="entry name" value="ANGIOGENIN-RELATED"/>
    <property type="match status" value="1"/>
</dbReference>
<dbReference type="Pfam" id="PF00074">
    <property type="entry name" value="RnaseA"/>
    <property type="match status" value="1"/>
</dbReference>
<keyword evidence="11" id="KW-1185">Reference proteome</keyword>
<dbReference type="PANTHER" id="PTHR11437">
    <property type="entry name" value="RIBONUCLEASE"/>
    <property type="match status" value="1"/>
</dbReference>
<dbReference type="Ensembl" id="ENSEEET00000062323.1">
    <property type="protein sequence ID" value="ENSEEEP00000054766.1"/>
    <property type="gene ID" value="ENSEEEG00000026553.1"/>
</dbReference>
<reference evidence="10" key="3">
    <citation type="submission" date="2025-09" db="UniProtKB">
        <authorList>
            <consortium name="Ensembl"/>
        </authorList>
    </citation>
    <scope>IDENTIFICATION</scope>
</reference>
<dbReference type="SUPFAM" id="SSF54076">
    <property type="entry name" value="RNase A-like"/>
    <property type="match status" value="1"/>
</dbReference>
<keyword evidence="7" id="KW-1015">Disulfide bond</keyword>
<dbReference type="GO" id="GO:0050830">
    <property type="term" value="P:defense response to Gram-positive bacterium"/>
    <property type="evidence" value="ECO:0007669"/>
    <property type="project" value="TreeGrafter"/>
</dbReference>
<dbReference type="InterPro" id="IPR023412">
    <property type="entry name" value="RNaseA_domain"/>
</dbReference>
<dbReference type="GO" id="GO:0005576">
    <property type="term" value="C:extracellular region"/>
    <property type="evidence" value="ECO:0007669"/>
    <property type="project" value="UniProtKB-SubCell"/>
</dbReference>
<dbReference type="GO" id="GO:0004519">
    <property type="term" value="F:endonuclease activity"/>
    <property type="evidence" value="ECO:0007669"/>
    <property type="project" value="UniProtKB-KW"/>
</dbReference>
<keyword evidence="5 8" id="KW-0255">Endonuclease</keyword>
<reference evidence="10 11" key="1">
    <citation type="submission" date="2020-05" db="EMBL/GenBank/DDBJ databases">
        <title>Electrophorus electricus (electric eel) genome, fEleEle1, primary haplotype.</title>
        <authorList>
            <person name="Myers G."/>
            <person name="Meyer A."/>
            <person name="Fedrigo O."/>
            <person name="Formenti G."/>
            <person name="Rhie A."/>
            <person name="Tracey A."/>
            <person name="Sims Y."/>
            <person name="Jarvis E.D."/>
        </authorList>
    </citation>
    <scope>NUCLEOTIDE SEQUENCE [LARGE SCALE GENOMIC DNA]</scope>
</reference>
<comment type="subcellular location">
    <subcellularLocation>
        <location evidence="1">Secreted</location>
    </subcellularLocation>
</comment>
<dbReference type="InterPro" id="IPR036816">
    <property type="entry name" value="RNaseA-like_dom_sf"/>
</dbReference>
<evidence type="ECO:0000256" key="8">
    <source>
        <dbReference type="RuleBase" id="RU000651"/>
    </source>
</evidence>
<accession>A0AAY5ECT9</accession>
<dbReference type="GO" id="GO:0003676">
    <property type="term" value="F:nucleic acid binding"/>
    <property type="evidence" value="ECO:0007669"/>
    <property type="project" value="InterPro"/>
</dbReference>
<dbReference type="InterPro" id="IPR001427">
    <property type="entry name" value="RNaseA"/>
</dbReference>
<evidence type="ECO:0000256" key="3">
    <source>
        <dbReference type="ARBA" id="ARBA00022525"/>
    </source>
</evidence>
<keyword evidence="4 8" id="KW-0540">Nuclease</keyword>
<evidence type="ECO:0000256" key="2">
    <source>
        <dbReference type="ARBA" id="ARBA00005600"/>
    </source>
</evidence>
<name>A0AAY5ECT9_ELEEL</name>
<evidence type="ECO:0000256" key="1">
    <source>
        <dbReference type="ARBA" id="ARBA00004613"/>
    </source>
</evidence>
<evidence type="ECO:0000313" key="11">
    <source>
        <dbReference type="Proteomes" id="UP000314983"/>
    </source>
</evidence>
<organism evidence="10 11">
    <name type="scientific">Electrophorus electricus</name>
    <name type="common">Electric eel</name>
    <name type="synonym">Gymnotus electricus</name>
    <dbReference type="NCBI Taxonomy" id="8005"/>
    <lineage>
        <taxon>Eukaryota</taxon>
        <taxon>Metazoa</taxon>
        <taxon>Chordata</taxon>
        <taxon>Craniata</taxon>
        <taxon>Vertebrata</taxon>
        <taxon>Euteleostomi</taxon>
        <taxon>Actinopterygii</taxon>
        <taxon>Neopterygii</taxon>
        <taxon>Teleostei</taxon>
        <taxon>Ostariophysi</taxon>
        <taxon>Gymnotiformes</taxon>
        <taxon>Gymnotoidei</taxon>
        <taxon>Gymnotidae</taxon>
        <taxon>Electrophorus</taxon>
    </lineage>
</organism>
<keyword evidence="3" id="KW-0964">Secreted</keyword>
<dbReference type="Proteomes" id="UP000314983">
    <property type="component" value="Chromosome 6"/>
</dbReference>
<dbReference type="InterPro" id="IPR023411">
    <property type="entry name" value="RNaseA_AS"/>
</dbReference>
<evidence type="ECO:0000313" key="10">
    <source>
        <dbReference type="Ensembl" id="ENSEEEP00000054766.1"/>
    </source>
</evidence>
<evidence type="ECO:0000256" key="7">
    <source>
        <dbReference type="ARBA" id="ARBA00023157"/>
    </source>
</evidence>
<proteinExistence type="inferred from homology"/>
<evidence type="ECO:0000256" key="4">
    <source>
        <dbReference type="ARBA" id="ARBA00022722"/>
    </source>
</evidence>
<dbReference type="GO" id="GO:0004540">
    <property type="term" value="F:RNA nuclease activity"/>
    <property type="evidence" value="ECO:0007669"/>
    <property type="project" value="TreeGrafter"/>
</dbReference>
<dbReference type="GO" id="GO:0001525">
    <property type="term" value="P:angiogenesis"/>
    <property type="evidence" value="ECO:0007669"/>
    <property type="project" value="TreeGrafter"/>
</dbReference>
<comment type="similarity">
    <text evidence="2 8">Belongs to the pancreatic ribonuclease family.</text>
</comment>
<dbReference type="SMART" id="SM00092">
    <property type="entry name" value="RNAse_Pc"/>
    <property type="match status" value="1"/>
</dbReference>
<dbReference type="GO" id="GO:0050829">
    <property type="term" value="P:defense response to Gram-negative bacterium"/>
    <property type="evidence" value="ECO:0007669"/>
    <property type="project" value="TreeGrafter"/>
</dbReference>
<protein>
    <recommendedName>
        <fullName evidence="9">Ribonuclease A-domain domain-containing protein</fullName>
    </recommendedName>
</protein>
<dbReference type="GeneTree" id="ENSGT00940000157645"/>